<accession>A0A5M6I8P4</accession>
<comment type="caution">
    <text evidence="1">The sequence shown here is derived from an EMBL/GenBank/DDBJ whole genome shotgun (WGS) entry which is preliminary data.</text>
</comment>
<evidence type="ECO:0008006" key="3">
    <source>
        <dbReference type="Google" id="ProtNLM"/>
    </source>
</evidence>
<dbReference type="Proteomes" id="UP000324065">
    <property type="component" value="Unassembled WGS sequence"/>
</dbReference>
<proteinExistence type="predicted"/>
<dbReference type="AlphaFoldDB" id="A0A5M6I8P4"/>
<name>A0A5M6I8P4_9PROT</name>
<organism evidence="1 2">
    <name type="scientific">Roseospira marina</name>
    <dbReference type="NCBI Taxonomy" id="140057"/>
    <lineage>
        <taxon>Bacteria</taxon>
        <taxon>Pseudomonadati</taxon>
        <taxon>Pseudomonadota</taxon>
        <taxon>Alphaproteobacteria</taxon>
        <taxon>Rhodospirillales</taxon>
        <taxon>Rhodospirillaceae</taxon>
        <taxon>Roseospira</taxon>
    </lineage>
</organism>
<reference evidence="1 2" key="1">
    <citation type="submission" date="2019-09" db="EMBL/GenBank/DDBJ databases">
        <title>Genome sequence of Roseospira marina, one of the more divergent members of the non-sulfur purple photosynthetic bacterial family, the Rhodospirillaceae.</title>
        <authorList>
            <person name="Meyer T."/>
            <person name="Kyndt J."/>
        </authorList>
    </citation>
    <scope>NUCLEOTIDE SEQUENCE [LARGE SCALE GENOMIC DNA]</scope>
    <source>
        <strain evidence="1 2">DSM 15113</strain>
    </source>
</reference>
<dbReference type="EMBL" id="VWPJ01000016">
    <property type="protein sequence ID" value="KAA5604563.1"/>
    <property type="molecule type" value="Genomic_DNA"/>
</dbReference>
<dbReference type="OrthoDB" id="9868538at2"/>
<evidence type="ECO:0000313" key="2">
    <source>
        <dbReference type="Proteomes" id="UP000324065"/>
    </source>
</evidence>
<keyword evidence="2" id="KW-1185">Reference proteome</keyword>
<protein>
    <recommendedName>
        <fullName evidence="3">STAS/SEC14 domain-containing protein</fullName>
    </recommendedName>
</protein>
<sequence>MTEALIEHHAACTVVVRQHPLPDGRTALAFAIHGEFSSGDFAVCLERFLPRIVLPGHSLVVMDLREAIRSTDAHGLFQQAELLTRARVWRLSVSYVSTSETAEAVMPLVRDVFEQVNVAIDTHIAPTLEDALVWLATQT</sequence>
<gene>
    <name evidence="1" type="ORF">F1188_15220</name>
</gene>
<evidence type="ECO:0000313" key="1">
    <source>
        <dbReference type="EMBL" id="KAA5604563.1"/>
    </source>
</evidence>
<dbReference type="RefSeq" id="WP_150063301.1">
    <property type="nucleotide sequence ID" value="NZ_JACHII010000013.1"/>
</dbReference>